<evidence type="ECO:0000259" key="1">
    <source>
        <dbReference type="Pfam" id="PF01636"/>
    </source>
</evidence>
<evidence type="ECO:0000313" key="3">
    <source>
        <dbReference type="Proteomes" id="UP001138460"/>
    </source>
</evidence>
<dbReference type="SUPFAM" id="SSF56112">
    <property type="entry name" value="Protein kinase-like (PK-like)"/>
    <property type="match status" value="1"/>
</dbReference>
<protein>
    <recommendedName>
        <fullName evidence="1">Aminoglycoside phosphotransferase domain-containing protein</fullName>
    </recommendedName>
</protein>
<organism evidence="2 3">
    <name type="scientific">Pectobacterium zantedeschiae</name>
    <dbReference type="NCBI Taxonomy" id="2034769"/>
    <lineage>
        <taxon>Bacteria</taxon>
        <taxon>Pseudomonadati</taxon>
        <taxon>Pseudomonadota</taxon>
        <taxon>Gammaproteobacteria</taxon>
        <taxon>Enterobacterales</taxon>
        <taxon>Pectobacteriaceae</taxon>
        <taxon>Pectobacterium</taxon>
    </lineage>
</organism>
<evidence type="ECO:0000313" key="2">
    <source>
        <dbReference type="EMBL" id="RYC43633.1"/>
    </source>
</evidence>
<dbReference type="OrthoDB" id="5291879at2"/>
<dbReference type="Pfam" id="PF01636">
    <property type="entry name" value="APH"/>
    <property type="match status" value="1"/>
</dbReference>
<comment type="caution">
    <text evidence="2">The sequence shown here is derived from an EMBL/GenBank/DDBJ whole genome shotgun (WGS) entry which is preliminary data.</text>
</comment>
<feature type="domain" description="Aminoglycoside phosphotransferase" evidence="1">
    <location>
        <begin position="111"/>
        <end position="213"/>
    </location>
</feature>
<dbReference type="Gene3D" id="3.90.1200.10">
    <property type="match status" value="1"/>
</dbReference>
<dbReference type="AlphaFoldDB" id="A0A9X8P4K5"/>
<accession>A0A9X8P4K5</accession>
<keyword evidence="3" id="KW-1185">Reference proteome</keyword>
<dbReference type="RefSeq" id="WP_129711922.1">
    <property type="nucleotide sequence ID" value="NZ_JBEHFA010000006.1"/>
</dbReference>
<gene>
    <name evidence="2" type="ORF">CLR69_00815</name>
</gene>
<name>A0A9X8P4K5_9GAMM</name>
<dbReference type="InterPro" id="IPR002575">
    <property type="entry name" value="Aminoglycoside_PTrfase"/>
</dbReference>
<reference evidence="2 3" key="1">
    <citation type="journal article" date="2018" name="Syst. Appl. Microbiol.">
        <title>Pectobacterium zantedeschiae sp. nov. a new species of a soft rot pathogen isolated from Calla lily (Zantedeschia spp.).</title>
        <authorList>
            <person name="Waleron M."/>
            <person name="Misztak A."/>
            <person name="Waleron M."/>
            <person name="Franczuk M."/>
            <person name="Jonca J."/>
            <person name="Wielgomas B."/>
            <person name="Mikicinski A."/>
            <person name="Popovic T."/>
            <person name="Waleron K."/>
        </authorList>
    </citation>
    <scope>NUCLEOTIDE SEQUENCE [LARGE SCALE GENOMIC DNA]</scope>
    <source>
        <strain evidence="2 3">9M</strain>
    </source>
</reference>
<dbReference type="InterPro" id="IPR011009">
    <property type="entry name" value="Kinase-like_dom_sf"/>
</dbReference>
<proteinExistence type="predicted"/>
<dbReference type="EMBL" id="NWTM01000001">
    <property type="protein sequence ID" value="RYC43633.1"/>
    <property type="molecule type" value="Genomic_DNA"/>
</dbReference>
<sequence>MHINNILGEVEKLFVGFPNYRLFKKMNDDILVMTGLLDNQQVCLKKCVIKNPSLFNSFFERIINNNTSLVYQLLPSISGGFIYHNNDYCLYAYKKVSGDTFTFTREKAINLGQSLSRLHNLLNVVDVKTNPTVLENMIEQFLSRNLTSLSNGILRSQYVFDYLRNNPDIYQKRQSLVHGDMWAQNIITNHHGITFIDFDCIRIFYNDYELMRCFFISLIDYIIKETVPIQSYIFEFKGYFKSYRENFDIDLLSAFEFYLFIFCLECEVEDMALHNARMQVFLRKRNVLQFVLLKNLKVIFSEFNNLMVE</sequence>
<dbReference type="Proteomes" id="UP001138460">
    <property type="component" value="Unassembled WGS sequence"/>
</dbReference>